<keyword evidence="3" id="KW-1185">Reference proteome</keyword>
<comment type="caution">
    <text evidence="2">The sequence shown here is derived from an EMBL/GenBank/DDBJ whole genome shotgun (WGS) entry which is preliminary data.</text>
</comment>
<feature type="domain" description="HipA N-terminal subdomain 1" evidence="1">
    <location>
        <begin position="6"/>
        <end position="102"/>
    </location>
</feature>
<dbReference type="InterPro" id="IPR052028">
    <property type="entry name" value="HipA_Ser/Thr_kinase"/>
</dbReference>
<evidence type="ECO:0000313" key="3">
    <source>
        <dbReference type="Proteomes" id="UP000032900"/>
    </source>
</evidence>
<sequence>MNRKGKVFFKAYLAGVIEETETGYRFSYDEEYLSNEEKWPVSKTLPLSEHPYSSNTIFPFFDGLIPEGWLLDVAVDNWKLKANDRMGLLLVCCKDCIGAVSVVPFNEDTNGQ</sequence>
<dbReference type="AlphaFoldDB" id="A0A0E9M348"/>
<dbReference type="STRING" id="1236989.JCM15548_14310"/>
<gene>
    <name evidence="2" type="ORF">JCM15548_14310</name>
</gene>
<name>A0A0E9M348_9BACT</name>
<organism evidence="2 3">
    <name type="scientific">Geofilum rubicundum JCM 15548</name>
    <dbReference type="NCBI Taxonomy" id="1236989"/>
    <lineage>
        <taxon>Bacteria</taxon>
        <taxon>Pseudomonadati</taxon>
        <taxon>Bacteroidota</taxon>
        <taxon>Bacteroidia</taxon>
        <taxon>Marinilabiliales</taxon>
        <taxon>Marinilabiliaceae</taxon>
        <taxon>Geofilum</taxon>
    </lineage>
</organism>
<accession>A0A0E9M348</accession>
<reference evidence="2 3" key="1">
    <citation type="journal article" date="2015" name="Microbes Environ.">
        <title>Distribution and evolution of nitrogen fixation genes in the phylum bacteroidetes.</title>
        <authorList>
            <person name="Inoue J."/>
            <person name="Oshima K."/>
            <person name="Suda W."/>
            <person name="Sakamoto M."/>
            <person name="Iino T."/>
            <person name="Noda S."/>
            <person name="Hongoh Y."/>
            <person name="Hattori M."/>
            <person name="Ohkuma M."/>
        </authorList>
    </citation>
    <scope>NUCLEOTIDE SEQUENCE [LARGE SCALE GENOMIC DNA]</scope>
    <source>
        <strain evidence="2">JCM 15548</strain>
    </source>
</reference>
<dbReference type="InterPro" id="IPR017508">
    <property type="entry name" value="HipA_N1"/>
</dbReference>
<dbReference type="EMBL" id="BAZW01000068">
    <property type="protein sequence ID" value="GAO31898.1"/>
    <property type="molecule type" value="Genomic_DNA"/>
</dbReference>
<dbReference type="OrthoDB" id="196808at2"/>
<dbReference type="PANTHER" id="PTHR37419">
    <property type="entry name" value="SERINE/THREONINE-PROTEIN KINASE TOXIN HIPA"/>
    <property type="match status" value="1"/>
</dbReference>
<dbReference type="GO" id="GO:0004674">
    <property type="term" value="F:protein serine/threonine kinase activity"/>
    <property type="evidence" value="ECO:0007669"/>
    <property type="project" value="TreeGrafter"/>
</dbReference>
<dbReference type="NCBIfam" id="TIGR03071">
    <property type="entry name" value="couple_hipA"/>
    <property type="match status" value="1"/>
</dbReference>
<dbReference type="Pfam" id="PF13657">
    <property type="entry name" value="Couple_hipA"/>
    <property type="match status" value="1"/>
</dbReference>
<proteinExistence type="predicted"/>
<evidence type="ECO:0000259" key="1">
    <source>
        <dbReference type="Pfam" id="PF13657"/>
    </source>
</evidence>
<dbReference type="GO" id="GO:0005829">
    <property type="term" value="C:cytosol"/>
    <property type="evidence" value="ECO:0007669"/>
    <property type="project" value="TreeGrafter"/>
</dbReference>
<dbReference type="RefSeq" id="WP_062128298.1">
    <property type="nucleotide sequence ID" value="NZ_BAZW01000068.1"/>
</dbReference>
<evidence type="ECO:0000313" key="2">
    <source>
        <dbReference type="EMBL" id="GAO31898.1"/>
    </source>
</evidence>
<protein>
    <recommendedName>
        <fullName evidence="1">HipA N-terminal subdomain 1 domain-containing protein</fullName>
    </recommendedName>
</protein>
<dbReference type="PANTHER" id="PTHR37419:SF6">
    <property type="entry name" value="KINASE HI_0665-RELATED"/>
    <property type="match status" value="1"/>
</dbReference>
<dbReference type="Proteomes" id="UP000032900">
    <property type="component" value="Unassembled WGS sequence"/>
</dbReference>